<dbReference type="InterPro" id="IPR009072">
    <property type="entry name" value="Histone-fold"/>
</dbReference>
<accession>R7QN36</accession>
<proteinExistence type="predicted"/>
<dbReference type="GeneID" id="17327109"/>
<dbReference type="Proteomes" id="UP000012073">
    <property type="component" value="Unassembled WGS sequence"/>
</dbReference>
<dbReference type="CDD" id="cd06847">
    <property type="entry name" value="HFD_SUPT7L"/>
    <property type="match status" value="1"/>
</dbReference>
<reference evidence="3" key="1">
    <citation type="journal article" date="2013" name="Proc. Natl. Acad. Sci. U.S.A.">
        <title>Genome structure and metabolic features in the red seaweed Chondrus crispus shed light on evolution of the Archaeplastida.</title>
        <authorList>
            <person name="Collen J."/>
            <person name="Porcel B."/>
            <person name="Carre W."/>
            <person name="Ball S.G."/>
            <person name="Chaparro C."/>
            <person name="Tonon T."/>
            <person name="Barbeyron T."/>
            <person name="Michel G."/>
            <person name="Noel B."/>
            <person name="Valentin K."/>
            <person name="Elias M."/>
            <person name="Artiguenave F."/>
            <person name="Arun A."/>
            <person name="Aury J.M."/>
            <person name="Barbosa-Neto J.F."/>
            <person name="Bothwell J.H."/>
            <person name="Bouget F.Y."/>
            <person name="Brillet L."/>
            <person name="Cabello-Hurtado F."/>
            <person name="Capella-Gutierrez S."/>
            <person name="Charrier B."/>
            <person name="Cladiere L."/>
            <person name="Cock J.M."/>
            <person name="Coelho S.M."/>
            <person name="Colleoni C."/>
            <person name="Czjzek M."/>
            <person name="Da Silva C."/>
            <person name="Delage L."/>
            <person name="Denoeud F."/>
            <person name="Deschamps P."/>
            <person name="Dittami S.M."/>
            <person name="Gabaldon T."/>
            <person name="Gachon C.M."/>
            <person name="Groisillier A."/>
            <person name="Herve C."/>
            <person name="Jabbari K."/>
            <person name="Katinka M."/>
            <person name="Kloareg B."/>
            <person name="Kowalczyk N."/>
            <person name="Labadie K."/>
            <person name="Leblanc C."/>
            <person name="Lopez P.J."/>
            <person name="McLachlan D.H."/>
            <person name="Meslet-Cladiere L."/>
            <person name="Moustafa A."/>
            <person name="Nehr Z."/>
            <person name="Nyvall Collen P."/>
            <person name="Panaud O."/>
            <person name="Partensky F."/>
            <person name="Poulain J."/>
            <person name="Rensing S.A."/>
            <person name="Rousvoal S."/>
            <person name="Samson G."/>
            <person name="Symeonidi A."/>
            <person name="Weissenbach J."/>
            <person name="Zambounis A."/>
            <person name="Wincker P."/>
            <person name="Boyen C."/>
        </authorList>
    </citation>
    <scope>NUCLEOTIDE SEQUENCE [LARGE SCALE GENOMIC DNA]</scope>
    <source>
        <strain evidence="3">cv. Stackhouse</strain>
    </source>
</reference>
<feature type="compositionally biased region" description="Basic and acidic residues" evidence="1">
    <location>
        <begin position="497"/>
        <end position="506"/>
    </location>
</feature>
<evidence type="ECO:0000313" key="2">
    <source>
        <dbReference type="EMBL" id="CDF39479.1"/>
    </source>
</evidence>
<feature type="region of interest" description="Disordered" evidence="1">
    <location>
        <begin position="480"/>
        <end position="510"/>
    </location>
</feature>
<dbReference type="PANTHER" id="PTHR47343">
    <property type="entry name" value="TRANSCRIPTIONAL ACTIVATOR SPT7"/>
    <property type="match status" value="1"/>
</dbReference>
<dbReference type="GO" id="GO:0005198">
    <property type="term" value="F:structural molecule activity"/>
    <property type="evidence" value="ECO:0007669"/>
    <property type="project" value="TreeGrafter"/>
</dbReference>
<sequence length="862" mass="94840">MDTAAPNPEERFRHLFTQLDQQSVWQALLPSKHLATVRVAAADPASWRVFLAGNPPNPQEAKAKAAPENAPTSSPKTEPKESEDQEEPAQNGVENDSAGKPAALTASADAEPQDVEMQPNGTASPAPSSLPIPAKLKPIPAKSPSRRTPLSSPRSRRDHPFKFGRFDGDDVAILSAIVRRRLAVASVDHQMFYNVPGALPLDDARYEIDVGMLEGDDAGYASFEQLEREEEASKTCHTGPYVLLGCDEDTDGTSSDLLSSDERSSPGLQSKERHIRSTSTLKRPRRTTAAFGLSDKMERFIRELRVLCEPHRDAAQVESAQKRDVPKNIHRKAVSAASVVEELKEMEYKAHIGKYERVEECISAVSACIGNQDKTFAEVLTQIKDRANDLRDEYRIRKERHLALMKVKTLTTGVLGSDVEWLESTDDDDMDEDMPELDAGRQTDEWNASQPAPSIPFAESDLECWPSNDDASILDVSPERPRLPIFESNPDQSTPSDSKKRSDIQKGPDSIISILGTDNHIMKSIFSLHRVRKLREQIAVNWALLNRRRLAMRTSNKSPPLSTVRSSVKMEDVLPNNSSSPGRSKLIPSAAVGGHGGDQIDEDFEIRNDALDVTERDNNASREDSRERAMGRAVVAVMFTHAGFKHASSLAVEVLTDALEDFVERIGQSLVSCRENIDRPYSKVDSEGVASRKPSKEEVFAMLDLVCESGFQGNFYDLEGYVRYDILRNEQGLREAELRLRAQITKLNQEMAKTETRQTGSASSAADAGPANITPEQNKSPASQVFTPRNDVRLDGNAFTFGYLGSGVCLDVLGTIKVPRKLAGDTPRLEDVTMAPVSVSDKENEGSKDPDKAPNFLASGSG</sequence>
<dbReference type="GO" id="GO:0046695">
    <property type="term" value="C:SLIK (SAGA-like) complex"/>
    <property type="evidence" value="ECO:0007669"/>
    <property type="project" value="InterPro"/>
</dbReference>
<dbReference type="EMBL" id="HG002044">
    <property type="protein sequence ID" value="CDF39479.1"/>
    <property type="molecule type" value="Genomic_DNA"/>
</dbReference>
<feature type="region of interest" description="Disordered" evidence="1">
    <location>
        <begin position="829"/>
        <end position="862"/>
    </location>
</feature>
<dbReference type="RefSeq" id="XP_005719390.1">
    <property type="nucleotide sequence ID" value="XM_005719333.1"/>
</dbReference>
<feature type="compositionally biased region" description="Basic and acidic residues" evidence="1">
    <location>
        <begin position="840"/>
        <end position="852"/>
    </location>
</feature>
<dbReference type="AlphaFoldDB" id="R7QN36"/>
<dbReference type="KEGG" id="ccp:CHC_T00000304001"/>
<name>R7QN36_CHOCR</name>
<dbReference type="GO" id="GO:0046982">
    <property type="term" value="F:protein heterodimerization activity"/>
    <property type="evidence" value="ECO:0007669"/>
    <property type="project" value="InterPro"/>
</dbReference>
<gene>
    <name evidence="2" type="ORF">CHC_T00000304001</name>
</gene>
<dbReference type="PANTHER" id="PTHR47343:SF1">
    <property type="entry name" value="TRANSCRIPTIONAL ACTIVATOR SPT7"/>
    <property type="match status" value="1"/>
</dbReference>
<evidence type="ECO:0000313" key="3">
    <source>
        <dbReference type="Proteomes" id="UP000012073"/>
    </source>
</evidence>
<feature type="region of interest" description="Disordered" evidence="1">
    <location>
        <begin position="50"/>
        <end position="162"/>
    </location>
</feature>
<protein>
    <recommendedName>
        <fullName evidence="4">Bromodomain associated domain-containing protein</fullName>
    </recommendedName>
</protein>
<feature type="region of interest" description="Disordered" evidence="1">
    <location>
        <begin position="252"/>
        <end position="281"/>
    </location>
</feature>
<feature type="compositionally biased region" description="Low complexity" evidence="1">
    <location>
        <begin position="123"/>
        <end position="153"/>
    </location>
</feature>
<dbReference type="OrthoDB" id="21449at2759"/>
<dbReference type="GO" id="GO:0006357">
    <property type="term" value="P:regulation of transcription by RNA polymerase II"/>
    <property type="evidence" value="ECO:0007669"/>
    <property type="project" value="TreeGrafter"/>
</dbReference>
<evidence type="ECO:0000256" key="1">
    <source>
        <dbReference type="SAM" id="MobiDB-lite"/>
    </source>
</evidence>
<dbReference type="Gene3D" id="1.10.20.10">
    <property type="entry name" value="Histone, subunit A"/>
    <property type="match status" value="1"/>
</dbReference>
<evidence type="ECO:0008006" key="4">
    <source>
        <dbReference type="Google" id="ProtNLM"/>
    </source>
</evidence>
<organism evidence="2 3">
    <name type="scientific">Chondrus crispus</name>
    <name type="common">Carrageen Irish moss</name>
    <name type="synonym">Polymorpha crispa</name>
    <dbReference type="NCBI Taxonomy" id="2769"/>
    <lineage>
        <taxon>Eukaryota</taxon>
        <taxon>Rhodophyta</taxon>
        <taxon>Florideophyceae</taxon>
        <taxon>Rhodymeniophycidae</taxon>
        <taxon>Gigartinales</taxon>
        <taxon>Gigartinaceae</taxon>
        <taxon>Chondrus</taxon>
    </lineage>
</organism>
<dbReference type="GO" id="GO:0000124">
    <property type="term" value="C:SAGA complex"/>
    <property type="evidence" value="ECO:0007669"/>
    <property type="project" value="InterPro"/>
</dbReference>
<dbReference type="Gramene" id="CDF39479">
    <property type="protein sequence ID" value="CDF39479"/>
    <property type="gene ID" value="CHC_T00000304001"/>
</dbReference>
<keyword evidence="3" id="KW-1185">Reference proteome</keyword>
<feature type="compositionally biased region" description="Polar residues" evidence="1">
    <location>
        <begin position="774"/>
        <end position="787"/>
    </location>
</feature>
<dbReference type="InterPro" id="IPR037782">
    <property type="entry name" value="Spt7"/>
</dbReference>
<feature type="region of interest" description="Disordered" evidence="1">
    <location>
        <begin position="751"/>
        <end position="788"/>
    </location>
</feature>